<dbReference type="OrthoDB" id="620210at2"/>
<proteinExistence type="predicted"/>
<protein>
    <submittedName>
        <fullName evidence="1">Uncharacterized protein</fullName>
    </submittedName>
</protein>
<organism evidence="1 2">
    <name type="scientific">Niabella drilacis (strain DSM 25811 / CCM 8410 / CCUG 62505 / LMG 26954 / E90)</name>
    <dbReference type="NCBI Taxonomy" id="1285928"/>
    <lineage>
        <taxon>Bacteria</taxon>
        <taxon>Pseudomonadati</taxon>
        <taxon>Bacteroidota</taxon>
        <taxon>Chitinophagia</taxon>
        <taxon>Chitinophagales</taxon>
        <taxon>Chitinophagaceae</taxon>
        <taxon>Niabella</taxon>
    </lineage>
</organism>
<dbReference type="AlphaFoldDB" id="A0A1G6YUI5"/>
<reference evidence="2" key="1">
    <citation type="submission" date="2016-10" db="EMBL/GenBank/DDBJ databases">
        <authorList>
            <person name="Varghese N."/>
            <person name="Submissions S."/>
        </authorList>
    </citation>
    <scope>NUCLEOTIDE SEQUENCE [LARGE SCALE GENOMIC DNA]</scope>
    <source>
        <strain evidence="2">DSM 25811 / CCM 8410 / LMG 26954 / E90</strain>
    </source>
</reference>
<sequence length="737" mass="83906">MKRLALILGIFFSGQGFIYAQSETGSIPSYNVPIIRQKKHEDIDKMQQQLLGSDGKADNSFSFNNDEDASRIATNAVTTKIDWLQYEIETNAGIDNRMKIGYLSGLTAILSHMRTGWLKKEVRPSHFDQIIALYKKLIDVNQKKESLIPFISYFPYDIVYTATLPRIFEENPSYKQIKDILLVKYCTQYPQNTFAALTNYPDAPMADSLIKVAGRQYPQQLYNYAQANNKLSYKIQRITDDQFVKTIVSMARSDNNNGQIYFPFLDNIVKGKITTAQLDAAKDDRYKYYRLLVNTQIDYARRALNGDTAIGFADLTKRLERKAFDDFVDEINGLHESPNAVRFKCLQPLNAQELYYLAVSTYKDNLIYTSSYVSGVYPLMMSKINNRGDSLLVSVTFDHYRKFISQAASYNTLKSFFTTFKSDANARDLMTAFATGLEKSKGLEDGVDVADSYASLYETLPDLAKQMLANIKRNLETNRRSGNQRGIAIYTILSKLFLSANPANNINLTKELGIPPVYTVPFSSLANEKGEVITQMFFYGDEDGKMDFDIFVRTFSGDPKWKVDQSNSKFVVAKTTSGAPVYLYANRPLPNEEDQDYVAQNAMEEYLEKNNLSPTVTFHRGHSYHAMTSVGYVSPTNRVVFMGSCGGFNLIDSILRRSSDAHIISSKQTGYRDINLPFIRIFLENLRNKKDIDWIPFWKEFRAAAHITGMEDYIPPYKNLGALFIKAYKKETGEEDI</sequence>
<evidence type="ECO:0000313" key="1">
    <source>
        <dbReference type="EMBL" id="SDD93226.1"/>
    </source>
</evidence>
<accession>A0A1G6YUI5</accession>
<gene>
    <name evidence="1" type="ORF">SAMN04487894_11678</name>
</gene>
<evidence type="ECO:0000313" key="2">
    <source>
        <dbReference type="Proteomes" id="UP000198757"/>
    </source>
</evidence>
<dbReference type="EMBL" id="FMZO01000016">
    <property type="protein sequence ID" value="SDD93226.1"/>
    <property type="molecule type" value="Genomic_DNA"/>
</dbReference>
<keyword evidence="2" id="KW-1185">Reference proteome</keyword>
<dbReference type="Proteomes" id="UP000198757">
    <property type="component" value="Unassembled WGS sequence"/>
</dbReference>
<name>A0A1G6YUI5_NIADE</name>